<evidence type="ECO:0000256" key="6">
    <source>
        <dbReference type="ARBA" id="ARBA00022801"/>
    </source>
</evidence>
<evidence type="ECO:0000256" key="4">
    <source>
        <dbReference type="ARBA" id="ARBA00012865"/>
    </source>
</evidence>
<dbReference type="EC" id="3.5.2.6" evidence="4 9"/>
<evidence type="ECO:0000256" key="8">
    <source>
        <dbReference type="ARBA" id="ARBA00023251"/>
    </source>
</evidence>
<comment type="subcellular location">
    <subcellularLocation>
        <location evidence="1">Membrane</location>
    </subcellularLocation>
</comment>
<dbReference type="PANTHER" id="PTHR30627">
    <property type="entry name" value="PEPTIDOGLYCAN D,D-TRANSPEPTIDASE"/>
    <property type="match status" value="1"/>
</dbReference>
<dbReference type="RefSeq" id="WP_386054274.1">
    <property type="nucleotide sequence ID" value="NZ_JBHTKH010000016.1"/>
</dbReference>
<evidence type="ECO:0000259" key="12">
    <source>
        <dbReference type="Pfam" id="PF03717"/>
    </source>
</evidence>
<dbReference type="PROSITE" id="PS51318">
    <property type="entry name" value="TAT"/>
    <property type="match status" value="1"/>
</dbReference>
<dbReference type="InterPro" id="IPR006311">
    <property type="entry name" value="TAT_signal"/>
</dbReference>
<evidence type="ECO:0000256" key="2">
    <source>
        <dbReference type="ARBA" id="ARBA00007171"/>
    </source>
</evidence>
<dbReference type="Proteomes" id="UP001597046">
    <property type="component" value="Unassembled WGS sequence"/>
</dbReference>
<dbReference type="InterPro" id="IPR012338">
    <property type="entry name" value="Beta-lactam/transpept-like"/>
</dbReference>
<dbReference type="SUPFAM" id="SSF56519">
    <property type="entry name" value="Penicillin binding protein dimerisation domain"/>
    <property type="match status" value="1"/>
</dbReference>
<keyword evidence="7" id="KW-0472">Membrane</keyword>
<dbReference type="InterPro" id="IPR002137">
    <property type="entry name" value="Beta-lactam_class-D_AS"/>
</dbReference>
<evidence type="ECO:0000313" key="14">
    <source>
        <dbReference type="EMBL" id="MFD1056220.1"/>
    </source>
</evidence>
<dbReference type="PANTHER" id="PTHR30627:SF24">
    <property type="entry name" value="PENICILLIN-BINDING PROTEIN 4B"/>
    <property type="match status" value="1"/>
</dbReference>
<proteinExistence type="inferred from homology"/>
<dbReference type="InterPro" id="IPR050515">
    <property type="entry name" value="Beta-lactam/transpept"/>
</dbReference>
<dbReference type="InterPro" id="IPR005311">
    <property type="entry name" value="PBP_dimer"/>
</dbReference>
<evidence type="ECO:0000256" key="9">
    <source>
        <dbReference type="RuleBase" id="RU361140"/>
    </source>
</evidence>
<dbReference type="EMBL" id="JBHTKH010000016">
    <property type="protein sequence ID" value="MFD1056220.1"/>
    <property type="molecule type" value="Genomic_DNA"/>
</dbReference>
<keyword evidence="15" id="KW-1185">Reference proteome</keyword>
<dbReference type="InterPro" id="IPR001460">
    <property type="entry name" value="PCN-bd_Tpept"/>
</dbReference>
<dbReference type="InterPro" id="IPR036138">
    <property type="entry name" value="PBP_dimer_sf"/>
</dbReference>
<evidence type="ECO:0000256" key="7">
    <source>
        <dbReference type="ARBA" id="ARBA00023136"/>
    </source>
</evidence>
<feature type="region of interest" description="Disordered" evidence="10">
    <location>
        <begin position="1"/>
        <end position="25"/>
    </location>
</feature>
<protein>
    <recommendedName>
        <fullName evidence="4 9">Beta-lactamase</fullName>
        <ecNumber evidence="4 9">3.5.2.6</ecNumber>
    </recommendedName>
</protein>
<reference evidence="15" key="1">
    <citation type="journal article" date="2019" name="Int. J. Syst. Evol. Microbiol.">
        <title>The Global Catalogue of Microorganisms (GCM) 10K type strain sequencing project: providing services to taxonomists for standard genome sequencing and annotation.</title>
        <authorList>
            <consortium name="The Broad Institute Genomics Platform"/>
            <consortium name="The Broad Institute Genome Sequencing Center for Infectious Disease"/>
            <person name="Wu L."/>
            <person name="Ma J."/>
        </authorList>
    </citation>
    <scope>NUCLEOTIDE SEQUENCE [LARGE SCALE GENOMIC DNA]</scope>
    <source>
        <strain evidence="15">CCUG 57508</strain>
    </source>
</reference>
<comment type="caution">
    <text evidence="14">The sequence shown here is derived from an EMBL/GenBank/DDBJ whole genome shotgun (WGS) entry which is preliminary data.</text>
</comment>
<name>A0ABW3N089_9MICO</name>
<feature type="compositionally biased region" description="Polar residues" evidence="10">
    <location>
        <begin position="8"/>
        <end position="22"/>
    </location>
</feature>
<comment type="catalytic activity">
    <reaction evidence="9">
        <text>a beta-lactam + H2O = a substituted beta-amino acid</text>
        <dbReference type="Rhea" id="RHEA:20401"/>
        <dbReference type="ChEBI" id="CHEBI:15377"/>
        <dbReference type="ChEBI" id="CHEBI:35627"/>
        <dbReference type="ChEBI" id="CHEBI:140347"/>
        <dbReference type="EC" id="3.5.2.6"/>
    </reaction>
</comment>
<comment type="similarity">
    <text evidence="3 9">Belongs to the class-D beta-lactamase family.</text>
</comment>
<feature type="domain" description="NTF2-like N-terminal transpeptidase" evidence="13">
    <location>
        <begin position="56"/>
        <end position="165"/>
    </location>
</feature>
<dbReference type="PROSITE" id="PS00337">
    <property type="entry name" value="BETA_LACTAMASE_D"/>
    <property type="match status" value="1"/>
</dbReference>
<keyword evidence="5" id="KW-0732">Signal</keyword>
<gene>
    <name evidence="14" type="ORF">ACFQ2V_18060</name>
</gene>
<dbReference type="Gene3D" id="3.90.1310.10">
    <property type="entry name" value="Penicillin-binding protein 2a (Domain 2)"/>
    <property type="match status" value="1"/>
</dbReference>
<accession>A0ABW3N089</accession>
<evidence type="ECO:0000256" key="1">
    <source>
        <dbReference type="ARBA" id="ARBA00004370"/>
    </source>
</evidence>
<dbReference type="SUPFAM" id="SSF56601">
    <property type="entry name" value="beta-lactamase/transpeptidase-like"/>
    <property type="match status" value="1"/>
</dbReference>
<evidence type="ECO:0000256" key="10">
    <source>
        <dbReference type="SAM" id="MobiDB-lite"/>
    </source>
</evidence>
<organism evidence="14 15">
    <name type="scientific">Terrabacter terrigena</name>
    <dbReference type="NCBI Taxonomy" id="574718"/>
    <lineage>
        <taxon>Bacteria</taxon>
        <taxon>Bacillati</taxon>
        <taxon>Actinomycetota</taxon>
        <taxon>Actinomycetes</taxon>
        <taxon>Micrococcales</taxon>
        <taxon>Intrasporangiaceae</taxon>
        <taxon>Terrabacter</taxon>
    </lineage>
</organism>
<comment type="similarity">
    <text evidence="2">Belongs to the transpeptidase family.</text>
</comment>
<keyword evidence="8 9" id="KW-0046">Antibiotic resistance</keyword>
<keyword evidence="6 9" id="KW-0378">Hydrolase</keyword>
<evidence type="ECO:0000313" key="15">
    <source>
        <dbReference type="Proteomes" id="UP001597046"/>
    </source>
</evidence>
<evidence type="ECO:0000259" key="13">
    <source>
        <dbReference type="Pfam" id="PF05223"/>
    </source>
</evidence>
<dbReference type="Gene3D" id="3.40.710.10">
    <property type="entry name" value="DD-peptidase/beta-lactamase superfamily"/>
    <property type="match status" value="1"/>
</dbReference>
<evidence type="ECO:0000256" key="5">
    <source>
        <dbReference type="ARBA" id="ARBA00022729"/>
    </source>
</evidence>
<dbReference type="Pfam" id="PF03717">
    <property type="entry name" value="PBP_dimer"/>
    <property type="match status" value="1"/>
</dbReference>
<feature type="domain" description="Penicillin-binding protein dimerisation" evidence="12">
    <location>
        <begin position="175"/>
        <end position="342"/>
    </location>
</feature>
<feature type="domain" description="Penicillin-binding protein transpeptidase" evidence="11">
    <location>
        <begin position="383"/>
        <end position="626"/>
    </location>
</feature>
<sequence>MPRGPRTGSHTGPRTGSHTGPFTGSRRRSFVATALSGALVAALGAGCSMFDSPPEPNDAARALAAALTSGDFANVPLKGTTGAKAGAFVKAAYKGLDALRPTVSLSELSHAEGSEKATATLFTRWDVSRTGPDWTYESKAAMTLVDGAWQVSWNPALVAPQLASDETLTIARKWPRRADIVDPTGGKIMTEREVAVVGIDKTKVAGGEAAASARRLAALLGIDPTRYAAKVGAAGARAFVEALTLRETDPVIEKNGAAIAKVKGALTVPAMKVLGPSRGFAAPILGSVGEATAEQVKASKGILEAGDSVGTNGLEFRYDEQLRGTPGLAVQAVKRGADGSVLDKRELFAEQSTEGQPLTITLDPKAQSAAEATLAKQTAHPTALVALRVSTGEILAAAVGPAANGSTLALAGKVAPGSTFKIASSLANVRKGATADTTLPCTESLTVNGRRFSNYTTYPKDKLGDIPMQTALAFSCNTAFISQHEKVSQDDLIAAAQSLGMGDKLDLPFTGFLGSVPPTDDAVEHAASFIGQGRVEASPLTMAVVLASVMKGQTLRPQLVAGAPALANPATPLDPTEAGVLRQELRAVVDEGSGKVLKPLGVEYAKTGTAEFGTKNPPDTHTWMVAGRGDIAIAAYNEVGDNGVTGSAPFIISFLKAYDLR</sequence>
<evidence type="ECO:0000256" key="3">
    <source>
        <dbReference type="ARBA" id="ARBA00007898"/>
    </source>
</evidence>
<dbReference type="Pfam" id="PF00905">
    <property type="entry name" value="Transpeptidase"/>
    <property type="match status" value="1"/>
</dbReference>
<evidence type="ECO:0000259" key="11">
    <source>
        <dbReference type="Pfam" id="PF00905"/>
    </source>
</evidence>
<dbReference type="Pfam" id="PF05223">
    <property type="entry name" value="MecA_N"/>
    <property type="match status" value="1"/>
</dbReference>
<dbReference type="InterPro" id="IPR007887">
    <property type="entry name" value="MecA_N"/>
</dbReference>